<dbReference type="KEGG" id="mcb:Mycch_1096"/>
<dbReference type="InterPro" id="IPR003870">
    <property type="entry name" value="DUF222"/>
</dbReference>
<feature type="region of interest" description="Disordered" evidence="1">
    <location>
        <begin position="467"/>
        <end position="516"/>
    </location>
</feature>
<dbReference type="SMART" id="SM00507">
    <property type="entry name" value="HNHc"/>
    <property type="match status" value="1"/>
</dbReference>
<feature type="compositionally biased region" description="Basic and acidic residues" evidence="1">
    <location>
        <begin position="498"/>
        <end position="516"/>
    </location>
</feature>
<proteinExistence type="predicted"/>
<gene>
    <name evidence="3" type="ordered locus">Mycch_1096</name>
</gene>
<evidence type="ECO:0000259" key="2">
    <source>
        <dbReference type="SMART" id="SM00507"/>
    </source>
</evidence>
<evidence type="ECO:0000313" key="3">
    <source>
        <dbReference type="EMBL" id="AFM15904.1"/>
    </source>
</evidence>
<feature type="region of interest" description="Disordered" evidence="1">
    <location>
        <begin position="282"/>
        <end position="314"/>
    </location>
</feature>
<feature type="compositionally biased region" description="Basic residues" evidence="1">
    <location>
        <begin position="483"/>
        <end position="492"/>
    </location>
</feature>
<keyword evidence="4" id="KW-1185">Reference proteome</keyword>
<evidence type="ECO:0000256" key="1">
    <source>
        <dbReference type="SAM" id="MobiDB-lite"/>
    </source>
</evidence>
<evidence type="ECO:0000313" key="4">
    <source>
        <dbReference type="Proteomes" id="UP000006057"/>
    </source>
</evidence>
<dbReference type="eggNOG" id="COG1403">
    <property type="taxonomic scope" value="Bacteria"/>
</dbReference>
<feature type="domain" description="HNH nuclease" evidence="2">
    <location>
        <begin position="362"/>
        <end position="413"/>
    </location>
</feature>
<dbReference type="STRING" id="710421.Mycch_1096"/>
<sequence length="516" mass="56219">MGSAKLEHMFDIFPPEVADLGALNAGELVDAARGWARAENAACARKLAVMAEIFARRTSDSAEERELWWVDPEAAVAAELAAALQLTQGLALHQTHRGVALRDRLPKVAAVFEAGLISDLLVRKIVWRTWLITDPQLMAAVDAELAGQVSRWGALSEKKLEAAIDATVIAHDPAALRQPRPGTADRAVEFGSPTDEPGYTSLWARLYSPDAAAVCDRVNRVADSVCAADPRSHAERLCDAFGAIGAGLETLACRCGHDDCDAAGRETPTRNTTIYLIADAETTEEPTETVEPAADHEPATETVEQSETEPAKPAKRAKPAFAFGAGVMPPALLGALVEGARLRYVRHPGDSPAEERYTPSTALAEFIRCRDLTCRFPFCDKPATDADIDHTVPYPVGPTHASNLKCLCRFHHLVKTFWGGPDGWRDRQLPDGTVIWTSPTGHTYTTYPGSRLLFPSLCRPTATLWFGEPPTPQTRDGRTAMMPRRRRTRAANRSRAINAERKLNAEHSDRGSDPPF</sequence>
<name>I4BF47_MYCCN</name>
<dbReference type="PATRIC" id="fig|710421.3.peg.1104"/>
<protein>
    <recommendedName>
        <fullName evidence="2">HNH nuclease domain-containing protein</fullName>
    </recommendedName>
</protein>
<dbReference type="Proteomes" id="UP000006057">
    <property type="component" value="Chromosome"/>
</dbReference>
<dbReference type="HOGENOM" id="CLU_021786_3_2_11"/>
<dbReference type="Pfam" id="PF02720">
    <property type="entry name" value="DUF222"/>
    <property type="match status" value="1"/>
</dbReference>
<dbReference type="CDD" id="cd00085">
    <property type="entry name" value="HNHc"/>
    <property type="match status" value="1"/>
</dbReference>
<dbReference type="InterPro" id="IPR003615">
    <property type="entry name" value="HNH_nuc"/>
</dbReference>
<dbReference type="AlphaFoldDB" id="I4BF47"/>
<dbReference type="EMBL" id="CP003053">
    <property type="protein sequence ID" value="AFM15904.1"/>
    <property type="molecule type" value="Genomic_DNA"/>
</dbReference>
<organism evidence="3 4">
    <name type="scientific">Mycolicibacterium chubuense (strain NBB4)</name>
    <name type="common">Mycobacterium chubuense</name>
    <dbReference type="NCBI Taxonomy" id="710421"/>
    <lineage>
        <taxon>Bacteria</taxon>
        <taxon>Bacillati</taxon>
        <taxon>Actinomycetota</taxon>
        <taxon>Actinomycetes</taxon>
        <taxon>Mycobacteriales</taxon>
        <taxon>Mycobacteriaceae</taxon>
        <taxon>Mycolicibacterium</taxon>
    </lineage>
</organism>
<reference evidence="3 4" key="1">
    <citation type="submission" date="2012-06" db="EMBL/GenBank/DDBJ databases">
        <title>Complete sequence of chromosome of Mycobacterium chubuense NBB4.</title>
        <authorList>
            <consortium name="US DOE Joint Genome Institute"/>
            <person name="Lucas S."/>
            <person name="Han J."/>
            <person name="Lapidus A."/>
            <person name="Cheng J.-F."/>
            <person name="Goodwin L."/>
            <person name="Pitluck S."/>
            <person name="Peters L."/>
            <person name="Mikhailova N."/>
            <person name="Teshima H."/>
            <person name="Detter J.C."/>
            <person name="Han C."/>
            <person name="Tapia R."/>
            <person name="Land M."/>
            <person name="Hauser L."/>
            <person name="Kyrpides N."/>
            <person name="Ivanova N."/>
            <person name="Pagani I."/>
            <person name="Mattes T."/>
            <person name="Holmes A."/>
            <person name="Rutledge P."/>
            <person name="Paulsen I."/>
            <person name="Coleman N."/>
            <person name="Woyke T."/>
        </authorList>
    </citation>
    <scope>NUCLEOTIDE SEQUENCE [LARGE SCALE GENOMIC DNA]</scope>
    <source>
        <strain evidence="3 4">NBB4</strain>
    </source>
</reference>
<accession>I4BF47</accession>